<accession>A0A0L8HGI9</accession>
<proteinExistence type="predicted"/>
<gene>
    <name evidence="1" type="ORF">OCBIM_22015067mg</name>
</gene>
<name>A0A0L8HGI9_OCTBM</name>
<reference evidence="1" key="1">
    <citation type="submission" date="2015-07" db="EMBL/GenBank/DDBJ databases">
        <title>MeaNS - Measles Nucleotide Surveillance Program.</title>
        <authorList>
            <person name="Tran T."/>
            <person name="Druce J."/>
        </authorList>
    </citation>
    <scope>NUCLEOTIDE SEQUENCE</scope>
    <source>
        <strain evidence="1">UCB-OBI-ISO-001</strain>
        <tissue evidence="1">Gonad</tissue>
    </source>
</reference>
<protein>
    <submittedName>
        <fullName evidence="1">Uncharacterized protein</fullName>
    </submittedName>
</protein>
<sequence length="94" mass="10944">MRLGLATRTTVYAIKILEAIQVIAKNCTLTHPARTIPDSWACIQRCVCRRLIRNSYTYNQYDMDCSLINHADMNGNVWYYHHICKNKKSIRHGS</sequence>
<organism evidence="1">
    <name type="scientific">Octopus bimaculoides</name>
    <name type="common">California two-spotted octopus</name>
    <dbReference type="NCBI Taxonomy" id="37653"/>
    <lineage>
        <taxon>Eukaryota</taxon>
        <taxon>Metazoa</taxon>
        <taxon>Spiralia</taxon>
        <taxon>Lophotrochozoa</taxon>
        <taxon>Mollusca</taxon>
        <taxon>Cephalopoda</taxon>
        <taxon>Coleoidea</taxon>
        <taxon>Octopodiformes</taxon>
        <taxon>Octopoda</taxon>
        <taxon>Incirrata</taxon>
        <taxon>Octopodidae</taxon>
        <taxon>Octopus</taxon>
    </lineage>
</organism>
<dbReference type="EMBL" id="KQ418194">
    <property type="protein sequence ID" value="KOF88356.1"/>
    <property type="molecule type" value="Genomic_DNA"/>
</dbReference>
<dbReference type="AlphaFoldDB" id="A0A0L8HGI9"/>
<evidence type="ECO:0000313" key="1">
    <source>
        <dbReference type="EMBL" id="KOF88356.1"/>
    </source>
</evidence>